<dbReference type="SMART" id="SM00530">
    <property type="entry name" value="HTH_XRE"/>
    <property type="match status" value="1"/>
</dbReference>
<comment type="caution">
    <text evidence="2">The sequence shown here is derived from an EMBL/GenBank/DDBJ whole genome shotgun (WGS) entry which is preliminary data.</text>
</comment>
<dbReference type="EMBL" id="JBHUFP010000025">
    <property type="protein sequence ID" value="MFD1806847.1"/>
    <property type="molecule type" value="Genomic_DNA"/>
</dbReference>
<accession>A0ABW4P0B7</accession>
<dbReference type="SUPFAM" id="SSF47413">
    <property type="entry name" value="lambda repressor-like DNA-binding domains"/>
    <property type="match status" value="1"/>
</dbReference>
<reference evidence="3" key="1">
    <citation type="journal article" date="2019" name="Int. J. Syst. Evol. Microbiol.">
        <title>The Global Catalogue of Microorganisms (GCM) 10K type strain sequencing project: providing services to taxonomists for standard genome sequencing and annotation.</title>
        <authorList>
            <consortium name="The Broad Institute Genomics Platform"/>
            <consortium name="The Broad Institute Genome Sequencing Center for Infectious Disease"/>
            <person name="Wu L."/>
            <person name="Ma J."/>
        </authorList>
    </citation>
    <scope>NUCLEOTIDE SEQUENCE [LARGE SCALE GENOMIC DNA]</scope>
    <source>
        <strain evidence="3">CCM 7950</strain>
    </source>
</reference>
<evidence type="ECO:0000313" key="2">
    <source>
        <dbReference type="EMBL" id="MFD1806847.1"/>
    </source>
</evidence>
<organism evidence="2 3">
    <name type="scientific">Pasteurella oralis</name>
    <dbReference type="NCBI Taxonomy" id="1071947"/>
    <lineage>
        <taxon>Bacteria</taxon>
        <taxon>Pseudomonadati</taxon>
        <taxon>Pseudomonadota</taxon>
        <taxon>Gammaproteobacteria</taxon>
        <taxon>Pasteurellales</taxon>
        <taxon>Pasteurellaceae</taxon>
        <taxon>Pasteurella</taxon>
    </lineage>
</organism>
<dbReference type="Proteomes" id="UP001597420">
    <property type="component" value="Unassembled WGS sequence"/>
</dbReference>
<dbReference type="CDD" id="cd00093">
    <property type="entry name" value="HTH_XRE"/>
    <property type="match status" value="1"/>
</dbReference>
<dbReference type="Pfam" id="PF01381">
    <property type="entry name" value="HTH_3"/>
    <property type="match status" value="1"/>
</dbReference>
<feature type="domain" description="HTH cro/C1-type" evidence="1">
    <location>
        <begin position="40"/>
        <end position="94"/>
    </location>
</feature>
<dbReference type="Gene3D" id="1.10.260.40">
    <property type="entry name" value="lambda repressor-like DNA-binding domains"/>
    <property type="match status" value="1"/>
</dbReference>
<sequence>MLNDNQTIWVDVPYEASSHDEVTIPHDVLAIMLEQNVSLLAAWRIYRKLSQHDAAKKTGLTQSVISQAEKQNSKPQRKTCERLAKIYHCKPEQLTL</sequence>
<evidence type="ECO:0000259" key="1">
    <source>
        <dbReference type="PROSITE" id="PS50943"/>
    </source>
</evidence>
<dbReference type="RefSeq" id="WP_379099532.1">
    <property type="nucleotide sequence ID" value="NZ_JBHUFP010000025.1"/>
</dbReference>
<proteinExistence type="predicted"/>
<evidence type="ECO:0000313" key="3">
    <source>
        <dbReference type="Proteomes" id="UP001597420"/>
    </source>
</evidence>
<protein>
    <submittedName>
        <fullName evidence="2">Helix-turn-helix domain-containing protein</fullName>
    </submittedName>
</protein>
<dbReference type="InterPro" id="IPR010982">
    <property type="entry name" value="Lambda_DNA-bd_dom_sf"/>
</dbReference>
<name>A0ABW4P0B7_9PAST</name>
<keyword evidence="3" id="KW-1185">Reference proteome</keyword>
<dbReference type="InterPro" id="IPR001387">
    <property type="entry name" value="Cro/C1-type_HTH"/>
</dbReference>
<dbReference type="PROSITE" id="PS50943">
    <property type="entry name" value="HTH_CROC1"/>
    <property type="match status" value="1"/>
</dbReference>
<gene>
    <name evidence="2" type="ORF">ACFSAV_10810</name>
</gene>